<dbReference type="RefSeq" id="WP_044012490.1">
    <property type="nucleotide sequence ID" value="NZ_CCVW01000004.1"/>
</dbReference>
<evidence type="ECO:0000256" key="2">
    <source>
        <dbReference type="ARBA" id="ARBA00022692"/>
    </source>
</evidence>
<keyword evidence="2 7" id="KW-0812">Transmembrane</keyword>
<comment type="catalytic activity">
    <reaction evidence="7">
        <text>a peptidoglycan chain = a peptidoglycan chain with N-acetyl-1,6-anhydromuramyl-[peptide] at the reducing end + a peptidoglycan chain with N-acetylglucosamine at the non-reducing end.</text>
        <dbReference type="EC" id="4.2.2.29"/>
    </reaction>
</comment>
<feature type="transmembrane region" description="Helical" evidence="7">
    <location>
        <begin position="9"/>
        <end position="29"/>
    </location>
</feature>
<keyword evidence="3 7" id="KW-1133">Transmembrane helix</keyword>
<feature type="site" description="Important for catalytic activity" evidence="7">
    <location>
        <position position="215"/>
    </location>
</feature>
<evidence type="ECO:0000256" key="3">
    <source>
        <dbReference type="ARBA" id="ARBA00022989"/>
    </source>
</evidence>
<keyword evidence="4 7" id="KW-0472">Membrane</keyword>
<dbReference type="NCBIfam" id="TIGR00247">
    <property type="entry name" value="endolytic transglycosylase MltG"/>
    <property type="match status" value="1"/>
</dbReference>
<name>A0A078L254_9GAMM</name>
<dbReference type="CDD" id="cd08010">
    <property type="entry name" value="MltG_like"/>
    <property type="match status" value="1"/>
</dbReference>
<dbReference type="AlphaFoldDB" id="A0A078L254"/>
<protein>
    <recommendedName>
        <fullName evidence="7">Endolytic murein transglycosylase</fullName>
        <ecNumber evidence="7">4.2.2.29</ecNumber>
    </recommendedName>
    <alternativeName>
        <fullName evidence="7">Peptidoglycan lytic transglycosylase</fullName>
    </alternativeName>
    <alternativeName>
        <fullName evidence="7">Peptidoglycan polymerization terminase</fullName>
    </alternativeName>
</protein>
<dbReference type="EMBL" id="CCSB01000004">
    <property type="protein sequence ID" value="CDZ79271.1"/>
    <property type="molecule type" value="Genomic_DNA"/>
</dbReference>
<proteinExistence type="inferred from homology"/>
<evidence type="ECO:0000256" key="7">
    <source>
        <dbReference type="HAMAP-Rule" id="MF_02065"/>
    </source>
</evidence>
<dbReference type="STRING" id="1034943.BN59_03589"/>
<keyword evidence="1 7" id="KW-1003">Cell membrane</keyword>
<comment type="subcellular location">
    <subcellularLocation>
        <location evidence="7">Cell inner membrane</location>
        <topology evidence="7">Single-pass membrane protein</topology>
    </subcellularLocation>
</comment>
<evidence type="ECO:0000313" key="9">
    <source>
        <dbReference type="Proteomes" id="UP000044071"/>
    </source>
</evidence>
<dbReference type="EC" id="4.2.2.29" evidence="7"/>
<dbReference type="Proteomes" id="UP000044071">
    <property type="component" value="Unassembled WGS sequence"/>
</dbReference>
<gene>
    <name evidence="7" type="primary">mltG</name>
    <name evidence="8" type="ORF">BN59_03589</name>
</gene>
<dbReference type="GO" id="GO:0008932">
    <property type="term" value="F:lytic endotransglycosylase activity"/>
    <property type="evidence" value="ECO:0007669"/>
    <property type="project" value="UniProtKB-UniRule"/>
</dbReference>
<comment type="function">
    <text evidence="7">Functions as a peptidoglycan terminase that cleaves nascent peptidoglycan strands endolytically to terminate their elongation.</text>
</comment>
<keyword evidence="6 7" id="KW-0961">Cell wall biogenesis/degradation</keyword>
<reference evidence="8 9" key="1">
    <citation type="submission" date="2014-06" db="EMBL/GenBank/DDBJ databases">
        <authorList>
            <person name="Urmite Genomes Urmite Genomes"/>
        </authorList>
    </citation>
    <scope>NUCLEOTIDE SEQUENCE [LARGE SCALE GENOMIC DNA]</scope>
</reference>
<dbReference type="Gene3D" id="3.30.1490.480">
    <property type="entry name" value="Endolytic murein transglycosylase"/>
    <property type="match status" value="1"/>
</dbReference>
<dbReference type="GO" id="GO:0071555">
    <property type="term" value="P:cell wall organization"/>
    <property type="evidence" value="ECO:0007669"/>
    <property type="project" value="UniProtKB-KW"/>
</dbReference>
<evidence type="ECO:0000256" key="4">
    <source>
        <dbReference type="ARBA" id="ARBA00023136"/>
    </source>
</evidence>
<evidence type="ECO:0000256" key="5">
    <source>
        <dbReference type="ARBA" id="ARBA00023239"/>
    </source>
</evidence>
<dbReference type="eggNOG" id="COG1559">
    <property type="taxonomic scope" value="Bacteria"/>
</dbReference>
<evidence type="ECO:0000256" key="6">
    <source>
        <dbReference type="ARBA" id="ARBA00023316"/>
    </source>
</evidence>
<dbReference type="PANTHER" id="PTHR30518">
    <property type="entry name" value="ENDOLYTIC MUREIN TRANSGLYCOSYLASE"/>
    <property type="match status" value="1"/>
</dbReference>
<dbReference type="GO" id="GO:0009252">
    <property type="term" value="P:peptidoglycan biosynthetic process"/>
    <property type="evidence" value="ECO:0007669"/>
    <property type="project" value="UniProtKB-UniRule"/>
</dbReference>
<keyword evidence="9" id="KW-1185">Reference proteome</keyword>
<keyword evidence="5 7" id="KW-0456">Lyase</keyword>
<dbReference type="InterPro" id="IPR003770">
    <property type="entry name" value="MLTG-like"/>
</dbReference>
<organism evidence="8 9">
    <name type="scientific">Legionella massiliensis</name>
    <dbReference type="NCBI Taxonomy" id="1034943"/>
    <lineage>
        <taxon>Bacteria</taxon>
        <taxon>Pseudomonadati</taxon>
        <taxon>Pseudomonadota</taxon>
        <taxon>Gammaproteobacteria</taxon>
        <taxon>Legionellales</taxon>
        <taxon>Legionellaceae</taxon>
        <taxon>Legionella</taxon>
    </lineage>
</organism>
<dbReference type="OrthoDB" id="9814591at2"/>
<accession>A0A078L254</accession>
<dbReference type="PANTHER" id="PTHR30518:SF2">
    <property type="entry name" value="ENDOLYTIC MUREIN TRANSGLYCOSYLASE"/>
    <property type="match status" value="1"/>
</dbReference>
<evidence type="ECO:0000313" key="8">
    <source>
        <dbReference type="EMBL" id="CDZ79271.1"/>
    </source>
</evidence>
<dbReference type="GO" id="GO:0005886">
    <property type="term" value="C:plasma membrane"/>
    <property type="evidence" value="ECO:0007669"/>
    <property type="project" value="UniProtKB-SubCell"/>
</dbReference>
<dbReference type="Gene3D" id="3.30.160.60">
    <property type="entry name" value="Classic Zinc Finger"/>
    <property type="match status" value="1"/>
</dbReference>
<evidence type="ECO:0000256" key="1">
    <source>
        <dbReference type="ARBA" id="ARBA00022475"/>
    </source>
</evidence>
<dbReference type="Pfam" id="PF02618">
    <property type="entry name" value="YceG"/>
    <property type="match status" value="1"/>
</dbReference>
<dbReference type="HAMAP" id="MF_02065">
    <property type="entry name" value="MltG"/>
    <property type="match status" value="1"/>
</dbReference>
<sequence length="333" mass="37414">MAGRRLKSVLLYSLLFGVMGLALIGYEIYRIISKPMVIEITTPITIVVDRNTTAASFVQMLQSKHLIKSSRLFLTLIRFQGLTQRLKAGIYEIKPGETAQQLLFQVEAGKVMVRSFRIIEGTNLNQVITNLQNAQYLKYNNNDWQSISANHSNAEGLLLADTYNYDAGSEAKPLLRLANQKLQEYLEQSWQNRSPGLPYKSSYEMLVAASILEKEAALPEERKIISGVIINRLKKNMPLQMDPTVIYALGQNYTGKLSHQDMSVSSPYNTYVNRGLPPTPIAMVGKEAIDAAAHPQISNYLYFVAKGDGSHQFSTTYDEQKAAIARYQNKRPL</sequence>
<keyword evidence="7" id="KW-0997">Cell inner membrane</keyword>
<comment type="similarity">
    <text evidence="7">Belongs to the transglycosylase MltG family.</text>
</comment>